<name>A0ABP0JRD1_9DINO</name>
<reference evidence="1 2" key="1">
    <citation type="submission" date="2024-02" db="EMBL/GenBank/DDBJ databases">
        <authorList>
            <person name="Chen Y."/>
            <person name="Shah S."/>
            <person name="Dougan E. K."/>
            <person name="Thang M."/>
            <person name="Chan C."/>
        </authorList>
    </citation>
    <scope>NUCLEOTIDE SEQUENCE [LARGE SCALE GENOMIC DNA]</scope>
</reference>
<keyword evidence="2" id="KW-1185">Reference proteome</keyword>
<protein>
    <submittedName>
        <fullName evidence="1">Uncharacterized protein</fullName>
    </submittedName>
</protein>
<evidence type="ECO:0000313" key="1">
    <source>
        <dbReference type="EMBL" id="CAK9016698.1"/>
    </source>
</evidence>
<sequence>MRRRPLCSRRQVIGSFTTSPSMEGFNSLGSGLLSSSFLILAVGWHHYGKEDLEGDRKICRAVEAAGVSTSRRQTLVVGNFDLQKEHRCPDPSSAGQLCHAG</sequence>
<comment type="caution">
    <text evidence="1">The sequence shown here is derived from an EMBL/GenBank/DDBJ whole genome shotgun (WGS) entry which is preliminary data.</text>
</comment>
<proteinExistence type="predicted"/>
<dbReference type="EMBL" id="CAXAMN010006158">
    <property type="protein sequence ID" value="CAK9016698.1"/>
    <property type="molecule type" value="Genomic_DNA"/>
</dbReference>
<evidence type="ECO:0000313" key="2">
    <source>
        <dbReference type="Proteomes" id="UP001642484"/>
    </source>
</evidence>
<gene>
    <name evidence="1" type="ORF">CCMP2556_LOCUS12602</name>
</gene>
<dbReference type="Proteomes" id="UP001642484">
    <property type="component" value="Unassembled WGS sequence"/>
</dbReference>
<accession>A0ABP0JRD1</accession>
<organism evidence="1 2">
    <name type="scientific">Durusdinium trenchii</name>
    <dbReference type="NCBI Taxonomy" id="1381693"/>
    <lineage>
        <taxon>Eukaryota</taxon>
        <taxon>Sar</taxon>
        <taxon>Alveolata</taxon>
        <taxon>Dinophyceae</taxon>
        <taxon>Suessiales</taxon>
        <taxon>Symbiodiniaceae</taxon>
        <taxon>Durusdinium</taxon>
    </lineage>
</organism>